<evidence type="ECO:0000313" key="8">
    <source>
        <dbReference type="EMBL" id="NJB67084.1"/>
    </source>
</evidence>
<dbReference type="PANTHER" id="PTHR11228">
    <property type="entry name" value="RADICAL SAM DOMAIN PROTEIN"/>
    <property type="match status" value="1"/>
</dbReference>
<sequence>MSELAYSHHEPTDQVRLIAYKDIDAIFRAQFGQAYDDYRRDWYAAQDGRRIPEFPLSLDFETNNFCNLRCRMCLFSTNLHPDSGGRHGFLKPDLFRRLVDEGHEHGLPAMTFGFESESLLNPDLVDMITYARQHSVMDIRVGTNGMLLDDDMARQLIDSGLTRLEVSVDAIRPETYAAVRKGGNYYRLLRNIFGFLERREAAGSVFPLLRVSFLKLDANRDELADFIGFWRHVADYFSIQNLLDYEIMDFENSLPTQGEQAAQRDFRCAKINQRMYVRYNGQALPCGYVFGWEGLNLGDLNAVSVREAWNSPKFSELRRMHMAHRYMDNEYCLRCVSHTTTGGLMVEDELGRNE</sequence>
<dbReference type="SFLD" id="SFLDG01387">
    <property type="entry name" value="BtrN-like_SPASM_domain_contain"/>
    <property type="match status" value="1"/>
</dbReference>
<evidence type="ECO:0000256" key="5">
    <source>
        <dbReference type="ARBA" id="ARBA00023004"/>
    </source>
</evidence>
<accession>A0A846QPE1</accession>
<dbReference type="InterPro" id="IPR034391">
    <property type="entry name" value="AdoMet-like_SPASM_containing"/>
</dbReference>
<dbReference type="PROSITE" id="PS51918">
    <property type="entry name" value="RADICAL_SAM"/>
    <property type="match status" value="1"/>
</dbReference>
<evidence type="ECO:0000313" key="9">
    <source>
        <dbReference type="Proteomes" id="UP000580856"/>
    </source>
</evidence>
<dbReference type="Pfam" id="PF13186">
    <property type="entry name" value="SPASM"/>
    <property type="match status" value="1"/>
</dbReference>
<dbReference type="GO" id="GO:0003824">
    <property type="term" value="F:catalytic activity"/>
    <property type="evidence" value="ECO:0007669"/>
    <property type="project" value="InterPro"/>
</dbReference>
<protein>
    <submittedName>
        <fullName evidence="8">MoaA/NifB/PqqE/SkfB family radical SAM enzyme</fullName>
    </submittedName>
</protein>
<organism evidence="8 9">
    <name type="scientific">Desulfobaculum xiamenense</name>
    <dbReference type="NCBI Taxonomy" id="995050"/>
    <lineage>
        <taxon>Bacteria</taxon>
        <taxon>Pseudomonadati</taxon>
        <taxon>Thermodesulfobacteriota</taxon>
        <taxon>Desulfovibrionia</taxon>
        <taxon>Desulfovibrionales</taxon>
        <taxon>Desulfovibrionaceae</taxon>
        <taxon>Desulfobaculum</taxon>
    </lineage>
</organism>
<dbReference type="GO" id="GO:0046872">
    <property type="term" value="F:metal ion binding"/>
    <property type="evidence" value="ECO:0007669"/>
    <property type="project" value="UniProtKB-KW"/>
</dbReference>
<gene>
    <name evidence="8" type="ORF">GGQ74_000724</name>
</gene>
<keyword evidence="2" id="KW-0004">4Fe-4S</keyword>
<dbReference type="SUPFAM" id="SSF102114">
    <property type="entry name" value="Radical SAM enzymes"/>
    <property type="match status" value="1"/>
</dbReference>
<name>A0A846QPE1_9BACT</name>
<dbReference type="SFLD" id="SFLDG01067">
    <property type="entry name" value="SPASM/twitch_domain_containing"/>
    <property type="match status" value="1"/>
</dbReference>
<reference evidence="8 9" key="1">
    <citation type="submission" date="2020-03" db="EMBL/GenBank/DDBJ databases">
        <title>Genomic Encyclopedia of Type Strains, Phase IV (KMG-IV): sequencing the most valuable type-strain genomes for metagenomic binning, comparative biology and taxonomic classification.</title>
        <authorList>
            <person name="Goeker M."/>
        </authorList>
    </citation>
    <scope>NUCLEOTIDE SEQUENCE [LARGE SCALE GENOMIC DNA]</scope>
    <source>
        <strain evidence="8 9">DSM 24233</strain>
    </source>
</reference>
<dbReference type="InterPro" id="IPR013785">
    <property type="entry name" value="Aldolase_TIM"/>
</dbReference>
<evidence type="ECO:0000259" key="7">
    <source>
        <dbReference type="PROSITE" id="PS51918"/>
    </source>
</evidence>
<keyword evidence="6" id="KW-0411">Iron-sulfur</keyword>
<dbReference type="GO" id="GO:0051536">
    <property type="term" value="F:iron-sulfur cluster binding"/>
    <property type="evidence" value="ECO:0007669"/>
    <property type="project" value="UniProtKB-KW"/>
</dbReference>
<proteinExistence type="predicted"/>
<dbReference type="CDD" id="cd21109">
    <property type="entry name" value="SPASM"/>
    <property type="match status" value="1"/>
</dbReference>
<evidence type="ECO:0000256" key="2">
    <source>
        <dbReference type="ARBA" id="ARBA00022485"/>
    </source>
</evidence>
<evidence type="ECO:0000256" key="3">
    <source>
        <dbReference type="ARBA" id="ARBA00022691"/>
    </source>
</evidence>
<dbReference type="SFLD" id="SFLDS00029">
    <property type="entry name" value="Radical_SAM"/>
    <property type="match status" value="1"/>
</dbReference>
<evidence type="ECO:0000256" key="6">
    <source>
        <dbReference type="ARBA" id="ARBA00023014"/>
    </source>
</evidence>
<dbReference type="EMBL" id="JAATJA010000001">
    <property type="protein sequence ID" value="NJB67084.1"/>
    <property type="molecule type" value="Genomic_DNA"/>
</dbReference>
<dbReference type="Pfam" id="PF04055">
    <property type="entry name" value="Radical_SAM"/>
    <property type="match status" value="1"/>
</dbReference>
<dbReference type="RefSeq" id="WP_167940170.1">
    <property type="nucleotide sequence ID" value="NZ_JAATJA010000001.1"/>
</dbReference>
<dbReference type="InterPro" id="IPR058240">
    <property type="entry name" value="rSAM_sf"/>
</dbReference>
<evidence type="ECO:0000256" key="4">
    <source>
        <dbReference type="ARBA" id="ARBA00022723"/>
    </source>
</evidence>
<dbReference type="AlphaFoldDB" id="A0A846QPE1"/>
<dbReference type="Proteomes" id="UP000580856">
    <property type="component" value="Unassembled WGS sequence"/>
</dbReference>
<keyword evidence="3" id="KW-0949">S-adenosyl-L-methionine</keyword>
<dbReference type="InterPro" id="IPR007197">
    <property type="entry name" value="rSAM"/>
</dbReference>
<comment type="cofactor">
    <cofactor evidence="1">
        <name>[4Fe-4S] cluster</name>
        <dbReference type="ChEBI" id="CHEBI:49883"/>
    </cofactor>
</comment>
<keyword evidence="5" id="KW-0408">Iron</keyword>
<dbReference type="InterPro" id="IPR050377">
    <property type="entry name" value="Radical_SAM_PqqE_MftC-like"/>
</dbReference>
<dbReference type="PANTHER" id="PTHR11228:SF7">
    <property type="entry name" value="PQQA PEPTIDE CYCLASE"/>
    <property type="match status" value="1"/>
</dbReference>
<evidence type="ECO:0000256" key="1">
    <source>
        <dbReference type="ARBA" id="ARBA00001966"/>
    </source>
</evidence>
<keyword evidence="9" id="KW-1185">Reference proteome</keyword>
<feature type="domain" description="Radical SAM core" evidence="7">
    <location>
        <begin position="52"/>
        <end position="280"/>
    </location>
</feature>
<dbReference type="Gene3D" id="3.20.20.70">
    <property type="entry name" value="Aldolase class I"/>
    <property type="match status" value="1"/>
</dbReference>
<keyword evidence="4" id="KW-0479">Metal-binding</keyword>
<dbReference type="CDD" id="cd01335">
    <property type="entry name" value="Radical_SAM"/>
    <property type="match status" value="1"/>
</dbReference>
<comment type="caution">
    <text evidence="8">The sequence shown here is derived from an EMBL/GenBank/DDBJ whole genome shotgun (WGS) entry which is preliminary data.</text>
</comment>
<dbReference type="InterPro" id="IPR023885">
    <property type="entry name" value="4Fe4S-binding_SPASM_dom"/>
</dbReference>